<feature type="transmembrane region" description="Helical" evidence="7">
    <location>
        <begin position="211"/>
        <end position="232"/>
    </location>
</feature>
<dbReference type="InterPro" id="IPR051258">
    <property type="entry name" value="Diverse_Substrate_Transporter"/>
</dbReference>
<comment type="similarity">
    <text evidence="2">Belongs to the EamA transporter family.</text>
</comment>
<evidence type="ECO:0000259" key="8">
    <source>
        <dbReference type="Pfam" id="PF00892"/>
    </source>
</evidence>
<feature type="transmembrane region" description="Helical" evidence="7">
    <location>
        <begin position="244"/>
        <end position="262"/>
    </location>
</feature>
<keyword evidence="3" id="KW-1003">Cell membrane</keyword>
<feature type="transmembrane region" description="Helical" evidence="7">
    <location>
        <begin position="68"/>
        <end position="86"/>
    </location>
</feature>
<comment type="subcellular location">
    <subcellularLocation>
        <location evidence="1">Cell membrane</location>
        <topology evidence="1">Multi-pass membrane protein</topology>
    </subcellularLocation>
</comment>
<evidence type="ECO:0000313" key="10">
    <source>
        <dbReference type="Proteomes" id="UP000273083"/>
    </source>
</evidence>
<keyword evidence="10" id="KW-1185">Reference proteome</keyword>
<reference evidence="9 10" key="1">
    <citation type="submission" date="2018-11" db="EMBL/GenBank/DDBJ databases">
        <title>Genomic Encyclopedia of Type Strains, Phase IV (KMG-IV): sequencing the most valuable type-strain genomes for metagenomic binning, comparative biology and taxonomic classification.</title>
        <authorList>
            <person name="Goeker M."/>
        </authorList>
    </citation>
    <scope>NUCLEOTIDE SEQUENCE [LARGE SCALE GENOMIC DNA]</scope>
    <source>
        <strain evidence="9 10">DSM 26537</strain>
    </source>
</reference>
<evidence type="ECO:0000313" key="9">
    <source>
        <dbReference type="EMBL" id="ROR30829.1"/>
    </source>
</evidence>
<keyword evidence="5 7" id="KW-1133">Transmembrane helix</keyword>
<feature type="transmembrane region" description="Helical" evidence="7">
    <location>
        <begin position="34"/>
        <end position="56"/>
    </location>
</feature>
<keyword evidence="4 7" id="KW-0812">Transmembrane</keyword>
<proteinExistence type="inferred from homology"/>
<feature type="transmembrane region" description="Helical" evidence="7">
    <location>
        <begin position="122"/>
        <end position="140"/>
    </location>
</feature>
<dbReference type="RefSeq" id="WP_123608506.1">
    <property type="nucleotide sequence ID" value="NZ_RJVG01000002.1"/>
</dbReference>
<evidence type="ECO:0000256" key="1">
    <source>
        <dbReference type="ARBA" id="ARBA00004651"/>
    </source>
</evidence>
<evidence type="ECO:0000256" key="3">
    <source>
        <dbReference type="ARBA" id="ARBA00022475"/>
    </source>
</evidence>
<accession>A0A3N1XW31</accession>
<dbReference type="PANTHER" id="PTHR42920:SF5">
    <property type="entry name" value="EAMA DOMAIN-CONTAINING PROTEIN"/>
    <property type="match status" value="1"/>
</dbReference>
<dbReference type="SUPFAM" id="SSF103481">
    <property type="entry name" value="Multidrug resistance efflux transporter EmrE"/>
    <property type="match status" value="2"/>
</dbReference>
<dbReference type="OrthoDB" id="9804865at2"/>
<dbReference type="InterPro" id="IPR037185">
    <property type="entry name" value="EmrE-like"/>
</dbReference>
<feature type="transmembrane region" description="Helical" evidence="7">
    <location>
        <begin position="178"/>
        <end position="199"/>
    </location>
</feature>
<evidence type="ECO:0000256" key="6">
    <source>
        <dbReference type="ARBA" id="ARBA00023136"/>
    </source>
</evidence>
<dbReference type="Pfam" id="PF00892">
    <property type="entry name" value="EamA"/>
    <property type="match status" value="2"/>
</dbReference>
<evidence type="ECO:0000256" key="7">
    <source>
        <dbReference type="SAM" id="Phobius"/>
    </source>
</evidence>
<dbReference type="EMBL" id="RJVG01000002">
    <property type="protein sequence ID" value="ROR30829.1"/>
    <property type="molecule type" value="Genomic_DNA"/>
</dbReference>
<dbReference type="PANTHER" id="PTHR42920">
    <property type="entry name" value="OS03G0707200 PROTEIN-RELATED"/>
    <property type="match status" value="1"/>
</dbReference>
<evidence type="ECO:0000256" key="5">
    <source>
        <dbReference type="ARBA" id="ARBA00022989"/>
    </source>
</evidence>
<gene>
    <name evidence="9" type="ORF">EDD66_102485</name>
</gene>
<feature type="domain" description="EamA" evidence="8">
    <location>
        <begin position="148"/>
        <end position="282"/>
    </location>
</feature>
<evidence type="ECO:0000256" key="2">
    <source>
        <dbReference type="ARBA" id="ARBA00007362"/>
    </source>
</evidence>
<keyword evidence="6 7" id="KW-0472">Membrane</keyword>
<feature type="transmembrane region" description="Helical" evidence="7">
    <location>
        <begin position="7"/>
        <end position="28"/>
    </location>
</feature>
<feature type="domain" description="EamA" evidence="8">
    <location>
        <begin position="11"/>
        <end position="139"/>
    </location>
</feature>
<feature type="transmembrane region" description="Helical" evidence="7">
    <location>
        <begin position="152"/>
        <end position="171"/>
    </location>
</feature>
<comment type="caution">
    <text evidence="9">The sequence shown here is derived from an EMBL/GenBank/DDBJ whole genome shotgun (WGS) entry which is preliminary data.</text>
</comment>
<feature type="transmembrane region" description="Helical" evidence="7">
    <location>
        <begin position="98"/>
        <end position="115"/>
    </location>
</feature>
<sequence length="308" mass="34199">MKVKNKNLFYSFLLLFTAIIWGLGFIVVKNSLDYMTFLYLLAFRFSIGALGMCFIFHKKLRKIRIENIKSGLLLGGFLFIAFTLQIKALEYTTVGKNAFLTAAYVVLVPLLDWAIKKIRPGISSFMATIPCITGIGLLSLDSSLSMNLGDLLTLMCAIFYALHMVVSDIYMKKGQDPVILNIMQIISAGIFSWIFAVIFEPFPIMGFQASSIQGILYLGIGCTMLAFLFQMIGQSHTSPSTSSLLLSTESLFGVLFSVILLGETINGRMILGFGLIFLAIIISDIGIDFKKLRFIRLGNAKDFESNET</sequence>
<protein>
    <submittedName>
        <fullName evidence="9">Drug/metabolite transporter (DMT)-like permease</fullName>
    </submittedName>
</protein>
<evidence type="ECO:0000256" key="4">
    <source>
        <dbReference type="ARBA" id="ARBA00022692"/>
    </source>
</evidence>
<dbReference type="InterPro" id="IPR000620">
    <property type="entry name" value="EamA_dom"/>
</dbReference>
<organism evidence="9 10">
    <name type="scientific">Mobilisporobacter senegalensis</name>
    <dbReference type="NCBI Taxonomy" id="1329262"/>
    <lineage>
        <taxon>Bacteria</taxon>
        <taxon>Bacillati</taxon>
        <taxon>Bacillota</taxon>
        <taxon>Clostridia</taxon>
        <taxon>Lachnospirales</taxon>
        <taxon>Lachnospiraceae</taxon>
        <taxon>Mobilisporobacter</taxon>
    </lineage>
</organism>
<dbReference type="Proteomes" id="UP000273083">
    <property type="component" value="Unassembled WGS sequence"/>
</dbReference>
<dbReference type="GO" id="GO:0005886">
    <property type="term" value="C:plasma membrane"/>
    <property type="evidence" value="ECO:0007669"/>
    <property type="project" value="UniProtKB-SubCell"/>
</dbReference>
<name>A0A3N1XW31_9FIRM</name>
<feature type="transmembrane region" description="Helical" evidence="7">
    <location>
        <begin position="268"/>
        <end position="287"/>
    </location>
</feature>
<dbReference type="AlphaFoldDB" id="A0A3N1XW31"/>